<dbReference type="AlphaFoldDB" id="A0A8T4C826"/>
<protein>
    <submittedName>
        <fullName evidence="2">Uncharacterized protein</fullName>
    </submittedName>
</protein>
<gene>
    <name evidence="2" type="ORF">FJY86_03970</name>
</gene>
<proteinExistence type="predicted"/>
<dbReference type="EMBL" id="VGJJ01000034">
    <property type="protein sequence ID" value="MBM3282467.1"/>
    <property type="molecule type" value="Genomic_DNA"/>
</dbReference>
<evidence type="ECO:0000313" key="2">
    <source>
        <dbReference type="EMBL" id="MBM3282467.1"/>
    </source>
</evidence>
<evidence type="ECO:0000313" key="3">
    <source>
        <dbReference type="Proteomes" id="UP000774699"/>
    </source>
</evidence>
<feature type="compositionally biased region" description="Basic and acidic residues" evidence="1">
    <location>
        <begin position="26"/>
        <end position="39"/>
    </location>
</feature>
<evidence type="ECO:0000256" key="1">
    <source>
        <dbReference type="SAM" id="MobiDB-lite"/>
    </source>
</evidence>
<name>A0A8T4C826_9ARCH</name>
<accession>A0A8T4C826</accession>
<organism evidence="2 3">
    <name type="scientific">Candidatus Iainarchaeum sp</name>
    <dbReference type="NCBI Taxonomy" id="3101447"/>
    <lineage>
        <taxon>Archaea</taxon>
        <taxon>Candidatus Iainarchaeota</taxon>
        <taxon>Candidatus Iainarchaeia</taxon>
        <taxon>Candidatus Iainarchaeales</taxon>
        <taxon>Candidatus Iainarchaeaceae</taxon>
        <taxon>Candidatus Iainarchaeum</taxon>
    </lineage>
</organism>
<sequence length="101" mass="11239">MSASIISHSMEDDIQWHEDEEGLPPPHDEQHVDAAHDAAKNAVLNEEPDAQPVDAPRADAPPHERADAAPRDEALDAAEEHNYTKWPNPAISLFFQKLLFV</sequence>
<feature type="compositionally biased region" description="Basic and acidic residues" evidence="1">
    <location>
        <begin position="56"/>
        <end position="80"/>
    </location>
</feature>
<feature type="region of interest" description="Disordered" evidence="1">
    <location>
        <begin position="1"/>
        <end position="80"/>
    </location>
</feature>
<comment type="caution">
    <text evidence="2">The sequence shown here is derived from an EMBL/GenBank/DDBJ whole genome shotgun (WGS) entry which is preliminary data.</text>
</comment>
<reference evidence="2" key="1">
    <citation type="submission" date="2019-03" db="EMBL/GenBank/DDBJ databases">
        <title>Lake Tanganyika Metagenome-Assembled Genomes (MAGs).</title>
        <authorList>
            <person name="Tran P."/>
        </authorList>
    </citation>
    <scope>NUCLEOTIDE SEQUENCE</scope>
    <source>
        <strain evidence="2">M_DeepCast_50m_m2_156</strain>
    </source>
</reference>
<dbReference type="Proteomes" id="UP000774699">
    <property type="component" value="Unassembled WGS sequence"/>
</dbReference>